<dbReference type="GO" id="GO:0046872">
    <property type="term" value="F:metal ion binding"/>
    <property type="evidence" value="ECO:0007669"/>
    <property type="project" value="UniProtKB-KW"/>
</dbReference>
<accession>A0A1W9S200</accession>
<comment type="cofactor">
    <cofactor evidence="1">
        <name>[4Fe-4S] cluster</name>
        <dbReference type="ChEBI" id="CHEBI:49883"/>
    </cofactor>
</comment>
<dbReference type="Gene3D" id="1.10.1670.10">
    <property type="entry name" value="Helix-hairpin-Helix base-excision DNA repair enzymes (C-terminal)"/>
    <property type="match status" value="1"/>
</dbReference>
<evidence type="ECO:0000259" key="5">
    <source>
        <dbReference type="SMART" id="SM00478"/>
    </source>
</evidence>
<evidence type="ECO:0000313" key="7">
    <source>
        <dbReference type="Proteomes" id="UP000192611"/>
    </source>
</evidence>
<organism evidence="6 7">
    <name type="scientific">Candidatus Coatesbacteria bacterium 4484_99</name>
    <dbReference type="NCBI Taxonomy" id="1970774"/>
    <lineage>
        <taxon>Bacteria</taxon>
        <taxon>Candidatus Coatesiibacteriota</taxon>
    </lineage>
</organism>
<dbReference type="Pfam" id="PF00730">
    <property type="entry name" value="HhH-GPD"/>
    <property type="match status" value="1"/>
</dbReference>
<proteinExistence type="predicted"/>
<dbReference type="GO" id="GO:0051539">
    <property type="term" value="F:4 iron, 4 sulfur cluster binding"/>
    <property type="evidence" value="ECO:0007669"/>
    <property type="project" value="InterPro"/>
</dbReference>
<dbReference type="Proteomes" id="UP000192611">
    <property type="component" value="Unassembled WGS sequence"/>
</dbReference>
<dbReference type="PANTHER" id="PTHR47203:SF1">
    <property type="entry name" value="HYPOTHETICAL BASE EXCISION DNA REPAIR PROTEIN (EUROFUNG)"/>
    <property type="match status" value="1"/>
</dbReference>
<keyword evidence="4" id="KW-0411">Iron-sulfur</keyword>
<dbReference type="GO" id="GO:0140097">
    <property type="term" value="F:catalytic activity, acting on DNA"/>
    <property type="evidence" value="ECO:0007669"/>
    <property type="project" value="UniProtKB-ARBA"/>
</dbReference>
<evidence type="ECO:0000313" key="6">
    <source>
        <dbReference type="EMBL" id="OQX90833.1"/>
    </source>
</evidence>
<gene>
    <name evidence="6" type="ORF">B6D57_01885</name>
</gene>
<name>A0A1W9S200_9BACT</name>
<dbReference type="GO" id="GO:0016787">
    <property type="term" value="F:hydrolase activity"/>
    <property type="evidence" value="ECO:0007669"/>
    <property type="project" value="UniProtKB-ARBA"/>
</dbReference>
<reference evidence="7" key="1">
    <citation type="submission" date="2017-03" db="EMBL/GenBank/DDBJ databases">
        <title>Novel pathways for hydrocarbon cycling and metabolic interdependencies in hydrothermal sediment communities.</title>
        <authorList>
            <person name="Dombrowski N."/>
            <person name="Seitz K."/>
            <person name="Teske A."/>
            <person name="Baker B."/>
        </authorList>
    </citation>
    <scope>NUCLEOTIDE SEQUENCE [LARGE SCALE GENOMIC DNA]</scope>
</reference>
<dbReference type="SMART" id="SM00525">
    <property type="entry name" value="FES"/>
    <property type="match status" value="1"/>
</dbReference>
<sequence length="224" mass="25683">MEKKYIEKIVETLIDEYGALERENLADPLDELIRTITSQNTTDRLSDKVFKSLKERFPRWDMLLASDGIKDEVEEVIRPAGLAPTKAERIIGIIRTIREREGSITLDRLREMPDDEVVSYLISMKGVGLKTAYCVLAFSLSRDVSPVDTHIHRVSTRIGIIPDDTTREKAHYILNDMLPEGRRYLAHLAMIKHGRIVCKARKPQCSDCCVKIHCDYYNSGRFDS</sequence>
<keyword evidence="2" id="KW-0479">Metal-binding</keyword>
<dbReference type="PIRSF" id="PIRSF001435">
    <property type="entry name" value="Nth"/>
    <property type="match status" value="1"/>
</dbReference>
<protein>
    <recommendedName>
        <fullName evidence="5">HhH-GPD domain-containing protein</fullName>
    </recommendedName>
</protein>
<dbReference type="InterPro" id="IPR003651">
    <property type="entry name" value="Endonuclease3_FeS-loop_motif"/>
</dbReference>
<comment type="caution">
    <text evidence="6">The sequence shown here is derived from an EMBL/GenBank/DDBJ whole genome shotgun (WGS) entry which is preliminary data.</text>
</comment>
<dbReference type="GO" id="GO:0006284">
    <property type="term" value="P:base-excision repair"/>
    <property type="evidence" value="ECO:0007669"/>
    <property type="project" value="InterPro"/>
</dbReference>
<dbReference type="EMBL" id="NATQ01000025">
    <property type="protein sequence ID" value="OQX90833.1"/>
    <property type="molecule type" value="Genomic_DNA"/>
</dbReference>
<evidence type="ECO:0000256" key="2">
    <source>
        <dbReference type="ARBA" id="ARBA00022723"/>
    </source>
</evidence>
<dbReference type="Gene3D" id="1.10.340.30">
    <property type="entry name" value="Hypothetical protein, domain 2"/>
    <property type="match status" value="1"/>
</dbReference>
<dbReference type="CDD" id="cd00056">
    <property type="entry name" value="ENDO3c"/>
    <property type="match status" value="1"/>
</dbReference>
<dbReference type="InterPro" id="IPR023170">
    <property type="entry name" value="HhH_base_excis_C"/>
</dbReference>
<dbReference type="InterPro" id="IPR003265">
    <property type="entry name" value="HhH-GPD_domain"/>
</dbReference>
<evidence type="ECO:0000256" key="1">
    <source>
        <dbReference type="ARBA" id="ARBA00001966"/>
    </source>
</evidence>
<dbReference type="PANTHER" id="PTHR47203">
    <property type="match status" value="1"/>
</dbReference>
<feature type="domain" description="HhH-GPD" evidence="5">
    <location>
        <begin position="37"/>
        <end position="196"/>
    </location>
</feature>
<evidence type="ECO:0000256" key="4">
    <source>
        <dbReference type="ARBA" id="ARBA00023014"/>
    </source>
</evidence>
<evidence type="ECO:0000256" key="3">
    <source>
        <dbReference type="ARBA" id="ARBA00023004"/>
    </source>
</evidence>
<dbReference type="SMART" id="SM00478">
    <property type="entry name" value="ENDO3c"/>
    <property type="match status" value="1"/>
</dbReference>
<dbReference type="InterPro" id="IPR011257">
    <property type="entry name" value="DNA_glycosylase"/>
</dbReference>
<keyword evidence="3" id="KW-0408">Iron</keyword>
<dbReference type="SUPFAM" id="SSF48150">
    <property type="entry name" value="DNA-glycosylase"/>
    <property type="match status" value="1"/>
</dbReference>
<dbReference type="AlphaFoldDB" id="A0A1W9S200"/>